<gene>
    <name evidence="1" type="ORF">PPL_12042</name>
</gene>
<comment type="caution">
    <text evidence="1">The sequence shown here is derived from an EMBL/GenBank/DDBJ whole genome shotgun (WGS) entry which is preliminary data.</text>
</comment>
<name>D3BLI9_HETP5</name>
<accession>D3BLI9</accession>
<keyword evidence="2" id="KW-1185">Reference proteome</keyword>
<reference evidence="1 2" key="1">
    <citation type="journal article" date="2011" name="Genome Res.">
        <title>Phylogeny-wide analysis of social amoeba genomes highlights ancient origins for complex intercellular communication.</title>
        <authorList>
            <person name="Heidel A.J."/>
            <person name="Lawal H.M."/>
            <person name="Felder M."/>
            <person name="Schilde C."/>
            <person name="Helps N.R."/>
            <person name="Tunggal B."/>
            <person name="Rivero F."/>
            <person name="John U."/>
            <person name="Schleicher M."/>
            <person name="Eichinger L."/>
            <person name="Platzer M."/>
            <person name="Noegel A.A."/>
            <person name="Schaap P."/>
            <person name="Gloeckner G."/>
        </authorList>
    </citation>
    <scope>NUCLEOTIDE SEQUENCE [LARGE SCALE GENOMIC DNA]</scope>
    <source>
        <strain evidence="2">ATCC 26659 / Pp 5 / PN500</strain>
    </source>
</reference>
<dbReference type="EMBL" id="ADBJ01000042">
    <property type="protein sequence ID" value="EFA77440.1"/>
    <property type="molecule type" value="Genomic_DNA"/>
</dbReference>
<dbReference type="AlphaFoldDB" id="D3BLI9"/>
<organism evidence="1 2">
    <name type="scientific">Heterostelium pallidum (strain ATCC 26659 / Pp 5 / PN500)</name>
    <name type="common">Cellular slime mold</name>
    <name type="synonym">Polysphondylium pallidum</name>
    <dbReference type="NCBI Taxonomy" id="670386"/>
    <lineage>
        <taxon>Eukaryota</taxon>
        <taxon>Amoebozoa</taxon>
        <taxon>Evosea</taxon>
        <taxon>Eumycetozoa</taxon>
        <taxon>Dictyostelia</taxon>
        <taxon>Acytosteliales</taxon>
        <taxon>Acytosteliaceae</taxon>
        <taxon>Heterostelium</taxon>
    </lineage>
</organism>
<dbReference type="RefSeq" id="XP_020429568.1">
    <property type="nucleotide sequence ID" value="XM_020582787.1"/>
</dbReference>
<proteinExistence type="predicted"/>
<evidence type="ECO:0000313" key="2">
    <source>
        <dbReference type="Proteomes" id="UP000001396"/>
    </source>
</evidence>
<evidence type="ECO:0000313" key="1">
    <source>
        <dbReference type="EMBL" id="EFA77440.1"/>
    </source>
</evidence>
<dbReference type="GeneID" id="31367509"/>
<protein>
    <submittedName>
        <fullName evidence="1">Uncharacterized protein</fullName>
    </submittedName>
</protein>
<sequence length="46" mass="5257">MMDLQVFTIYINSVPSDYPGGYLYNSLNSSLFSVDCRFVIFLLVTL</sequence>
<dbReference type="Proteomes" id="UP000001396">
    <property type="component" value="Unassembled WGS sequence"/>
</dbReference>
<dbReference type="InParanoid" id="D3BLI9"/>